<dbReference type="SUPFAM" id="SSF56112">
    <property type="entry name" value="Protein kinase-like (PK-like)"/>
    <property type="match status" value="1"/>
</dbReference>
<evidence type="ECO:0000256" key="2">
    <source>
        <dbReference type="ARBA" id="ARBA00022527"/>
    </source>
</evidence>
<dbReference type="InterPro" id="IPR000719">
    <property type="entry name" value="Prot_kinase_dom"/>
</dbReference>
<accession>A0A0R0JCN8</accession>
<evidence type="ECO:0000256" key="7">
    <source>
        <dbReference type="ARBA" id="ARBA00047899"/>
    </source>
</evidence>
<dbReference type="InterPro" id="IPR008271">
    <property type="entry name" value="Ser/Thr_kinase_AS"/>
</dbReference>
<dbReference type="PROSITE" id="PS00108">
    <property type="entry name" value="PROTEIN_KINASE_ST"/>
    <property type="match status" value="1"/>
</dbReference>
<comment type="catalytic activity">
    <reaction evidence="7">
        <text>L-threonyl-[protein] + ATP = O-phospho-L-threonyl-[protein] + ADP + H(+)</text>
        <dbReference type="Rhea" id="RHEA:46608"/>
        <dbReference type="Rhea" id="RHEA-COMP:11060"/>
        <dbReference type="Rhea" id="RHEA-COMP:11605"/>
        <dbReference type="ChEBI" id="CHEBI:15378"/>
        <dbReference type="ChEBI" id="CHEBI:30013"/>
        <dbReference type="ChEBI" id="CHEBI:30616"/>
        <dbReference type="ChEBI" id="CHEBI:61977"/>
        <dbReference type="ChEBI" id="CHEBI:456216"/>
        <dbReference type="EC" id="2.7.11.1"/>
    </reaction>
</comment>
<feature type="domain" description="Protein kinase" evidence="9">
    <location>
        <begin position="1"/>
        <end position="196"/>
    </location>
</feature>
<name>A0A0R0JCN8_SOYBN</name>
<evidence type="ECO:0000256" key="6">
    <source>
        <dbReference type="ARBA" id="ARBA00022840"/>
    </source>
</evidence>
<dbReference type="EC" id="2.7.11.1" evidence="1"/>
<keyword evidence="5" id="KW-0418">Kinase</keyword>
<keyword evidence="3" id="KW-0808">Transferase</keyword>
<keyword evidence="2" id="KW-0723">Serine/threonine-protein kinase</keyword>
<keyword evidence="6" id="KW-0067">ATP-binding</keyword>
<evidence type="ECO:0000313" key="10">
    <source>
        <dbReference type="EMBL" id="KRH50403.2"/>
    </source>
</evidence>
<gene>
    <name evidence="10" type="ORF">GLYMA_07G220700</name>
</gene>
<proteinExistence type="predicted"/>
<evidence type="ECO:0000313" key="12">
    <source>
        <dbReference type="Proteomes" id="UP000008827"/>
    </source>
</evidence>
<accession>A0A2K7K002</accession>
<dbReference type="PANTHER" id="PTHR27002">
    <property type="entry name" value="RECEPTOR-LIKE SERINE/THREONINE-PROTEIN KINASE SD1-8"/>
    <property type="match status" value="1"/>
</dbReference>
<dbReference type="FunFam" id="1.10.510.10:FF:001023">
    <property type="entry name" value="Os07g0541700 protein"/>
    <property type="match status" value="1"/>
</dbReference>
<dbReference type="SMR" id="A0A0R0JCN8"/>
<dbReference type="OMA" id="IEHTWEL"/>
<reference evidence="10 11" key="1">
    <citation type="journal article" date="2010" name="Nature">
        <title>Genome sequence of the palaeopolyploid soybean.</title>
        <authorList>
            <person name="Schmutz J."/>
            <person name="Cannon S.B."/>
            <person name="Schlueter J."/>
            <person name="Ma J."/>
            <person name="Mitros T."/>
            <person name="Nelson W."/>
            <person name="Hyten D.L."/>
            <person name="Song Q."/>
            <person name="Thelen J.J."/>
            <person name="Cheng J."/>
            <person name="Xu D."/>
            <person name="Hellsten U."/>
            <person name="May G.D."/>
            <person name="Yu Y."/>
            <person name="Sakurai T."/>
            <person name="Umezawa T."/>
            <person name="Bhattacharyya M.K."/>
            <person name="Sandhu D."/>
            <person name="Valliyodan B."/>
            <person name="Lindquist E."/>
            <person name="Peto M."/>
            <person name="Grant D."/>
            <person name="Shu S."/>
            <person name="Goodstein D."/>
            <person name="Barry K."/>
            <person name="Futrell-Griggs M."/>
            <person name="Abernathy B."/>
            <person name="Du J."/>
            <person name="Tian Z."/>
            <person name="Zhu L."/>
            <person name="Gill N."/>
            <person name="Joshi T."/>
            <person name="Libault M."/>
            <person name="Sethuraman A."/>
            <person name="Zhang X.-C."/>
            <person name="Shinozaki K."/>
            <person name="Nguyen H.T."/>
            <person name="Wing R.A."/>
            <person name="Cregan P."/>
            <person name="Specht J."/>
            <person name="Grimwood J."/>
            <person name="Rokhsar D."/>
            <person name="Stacey G."/>
            <person name="Shoemaker R.C."/>
            <person name="Jackson S.A."/>
        </authorList>
    </citation>
    <scope>NUCLEOTIDE SEQUENCE [LARGE SCALE GENOMIC DNA]</scope>
    <source>
        <strain evidence="11">cv. Williams 82</strain>
        <tissue evidence="10">Callus</tissue>
    </source>
</reference>
<evidence type="ECO:0000256" key="1">
    <source>
        <dbReference type="ARBA" id="ARBA00012513"/>
    </source>
</evidence>
<evidence type="ECO:0000256" key="4">
    <source>
        <dbReference type="ARBA" id="ARBA00022741"/>
    </source>
</evidence>
<evidence type="ECO:0000313" key="11">
    <source>
        <dbReference type="EnsemblPlants" id="KRH50403"/>
    </source>
</evidence>
<dbReference type="InParanoid" id="A0A0R0JCN8"/>
<evidence type="ECO:0000259" key="9">
    <source>
        <dbReference type="PROSITE" id="PS50011"/>
    </source>
</evidence>
<dbReference type="Pfam" id="PF00069">
    <property type="entry name" value="Pkinase"/>
    <property type="match status" value="1"/>
</dbReference>
<dbReference type="GO" id="GO:0004674">
    <property type="term" value="F:protein serine/threonine kinase activity"/>
    <property type="evidence" value="ECO:0007669"/>
    <property type="project" value="UniProtKB-KW"/>
</dbReference>
<sequence length="196" mass="23079">MLDLATPNRFYDVKDLKDTNSRRDKIQKYLTIQRFYWQPMIFHLKTNCKRSKLPDWKKCFNIIEGISQGILYLLSRLKVIHRDLKASNILLDENMMNPKIADFGLARMSTQQQSTKNTSRIVGIYFGLLLEIVSGRRNTSFYDVHHPLNLIEHTWELWNQGVSLQLNSLLNDFFDPDELKRCIHVGLLCVEQYAND</sequence>
<dbReference type="Gramene" id="KRH50403">
    <property type="protein sequence ID" value="KRH50403"/>
    <property type="gene ID" value="GLYMA_07G220700"/>
</dbReference>
<evidence type="ECO:0000256" key="5">
    <source>
        <dbReference type="ARBA" id="ARBA00022777"/>
    </source>
</evidence>
<keyword evidence="4" id="KW-0547">Nucleotide-binding</keyword>
<comment type="catalytic activity">
    <reaction evidence="8">
        <text>L-seryl-[protein] + ATP = O-phospho-L-seryl-[protein] + ADP + H(+)</text>
        <dbReference type="Rhea" id="RHEA:17989"/>
        <dbReference type="Rhea" id="RHEA-COMP:9863"/>
        <dbReference type="Rhea" id="RHEA-COMP:11604"/>
        <dbReference type="ChEBI" id="CHEBI:15378"/>
        <dbReference type="ChEBI" id="CHEBI:29999"/>
        <dbReference type="ChEBI" id="CHEBI:30616"/>
        <dbReference type="ChEBI" id="CHEBI:83421"/>
        <dbReference type="ChEBI" id="CHEBI:456216"/>
        <dbReference type="EC" id="2.7.11.1"/>
    </reaction>
</comment>
<dbReference type="EnsemblPlants" id="KRH50403">
    <property type="protein sequence ID" value="KRH50403"/>
    <property type="gene ID" value="GLYMA_07G220700"/>
</dbReference>
<dbReference type="PANTHER" id="PTHR27002:SF776">
    <property type="entry name" value="CYSTEINE-RICH RLK (RECEPTOR-LIKE KINASE) PROTEIN"/>
    <property type="match status" value="1"/>
</dbReference>
<dbReference type="PROSITE" id="PS50011">
    <property type="entry name" value="PROTEIN_KINASE_DOM"/>
    <property type="match status" value="1"/>
</dbReference>
<dbReference type="GO" id="GO:0005524">
    <property type="term" value="F:ATP binding"/>
    <property type="evidence" value="ECO:0007669"/>
    <property type="project" value="UniProtKB-KW"/>
</dbReference>
<dbReference type="Gene3D" id="1.10.510.10">
    <property type="entry name" value="Transferase(Phosphotransferase) domain 1"/>
    <property type="match status" value="1"/>
</dbReference>
<evidence type="ECO:0000256" key="8">
    <source>
        <dbReference type="ARBA" id="ARBA00048679"/>
    </source>
</evidence>
<evidence type="ECO:0000256" key="3">
    <source>
        <dbReference type="ARBA" id="ARBA00022679"/>
    </source>
</evidence>
<keyword evidence="12" id="KW-1185">Reference proteome</keyword>
<protein>
    <recommendedName>
        <fullName evidence="1">non-specific serine/threonine protein kinase</fullName>
        <ecNumber evidence="1">2.7.11.1</ecNumber>
    </recommendedName>
</protein>
<dbReference type="Proteomes" id="UP000008827">
    <property type="component" value="Chromosome 7"/>
</dbReference>
<dbReference type="EMBL" id="CM000840">
    <property type="protein sequence ID" value="KRH50403.2"/>
    <property type="molecule type" value="Genomic_DNA"/>
</dbReference>
<reference evidence="11" key="2">
    <citation type="submission" date="2018-02" db="UniProtKB">
        <authorList>
            <consortium name="EnsemblPlants"/>
        </authorList>
    </citation>
    <scope>IDENTIFICATION</scope>
    <source>
        <strain evidence="11">Williams 82</strain>
    </source>
</reference>
<dbReference type="InterPro" id="IPR011009">
    <property type="entry name" value="Kinase-like_dom_sf"/>
</dbReference>
<organism evidence="10">
    <name type="scientific">Glycine max</name>
    <name type="common">Soybean</name>
    <name type="synonym">Glycine hispida</name>
    <dbReference type="NCBI Taxonomy" id="3847"/>
    <lineage>
        <taxon>Eukaryota</taxon>
        <taxon>Viridiplantae</taxon>
        <taxon>Streptophyta</taxon>
        <taxon>Embryophyta</taxon>
        <taxon>Tracheophyta</taxon>
        <taxon>Spermatophyta</taxon>
        <taxon>Magnoliopsida</taxon>
        <taxon>eudicotyledons</taxon>
        <taxon>Gunneridae</taxon>
        <taxon>Pentapetalae</taxon>
        <taxon>rosids</taxon>
        <taxon>fabids</taxon>
        <taxon>Fabales</taxon>
        <taxon>Fabaceae</taxon>
        <taxon>Papilionoideae</taxon>
        <taxon>50 kb inversion clade</taxon>
        <taxon>NPAAA clade</taxon>
        <taxon>indigoferoid/millettioid clade</taxon>
        <taxon>Phaseoleae</taxon>
        <taxon>Glycine</taxon>
        <taxon>Glycine subgen. Soja</taxon>
    </lineage>
</organism>
<reference evidence="10" key="3">
    <citation type="submission" date="2018-07" db="EMBL/GenBank/DDBJ databases">
        <title>WGS assembly of Glycine max.</title>
        <authorList>
            <person name="Schmutz J."/>
            <person name="Cannon S."/>
            <person name="Schlueter J."/>
            <person name="Ma J."/>
            <person name="Mitros T."/>
            <person name="Nelson W."/>
            <person name="Hyten D."/>
            <person name="Song Q."/>
            <person name="Thelen J."/>
            <person name="Cheng J."/>
            <person name="Xu D."/>
            <person name="Hellsten U."/>
            <person name="May G."/>
            <person name="Yu Y."/>
            <person name="Sakurai T."/>
            <person name="Umezawa T."/>
            <person name="Bhattacharyya M."/>
            <person name="Sandhu D."/>
            <person name="Valliyodan B."/>
            <person name="Lindquist E."/>
            <person name="Peto M."/>
            <person name="Grant D."/>
            <person name="Shu S."/>
            <person name="Goodstein D."/>
            <person name="Barry K."/>
            <person name="Futrell-Griggs M."/>
            <person name="Abernathy B."/>
            <person name="Du J."/>
            <person name="Tian Z."/>
            <person name="Zhu L."/>
            <person name="Gill N."/>
            <person name="Joshi T."/>
            <person name="Libault M."/>
            <person name="Sethuraman A."/>
            <person name="Zhang X."/>
            <person name="Shinozaki K."/>
            <person name="Nguyen H."/>
            <person name="Wing R."/>
            <person name="Cregan P."/>
            <person name="Specht J."/>
            <person name="Grimwood J."/>
            <person name="Rokhsar D."/>
            <person name="Stacey G."/>
            <person name="Shoemaker R."/>
            <person name="Jackson S."/>
        </authorList>
    </citation>
    <scope>NUCLEOTIDE SEQUENCE</scope>
    <source>
        <tissue evidence="10">Callus</tissue>
    </source>
</reference>
<dbReference type="AlphaFoldDB" id="A0A0R0JCN8"/>